<dbReference type="EMBL" id="VXPY01000095">
    <property type="protein sequence ID" value="MYD91445.1"/>
    <property type="molecule type" value="Genomic_DNA"/>
</dbReference>
<organism evidence="2">
    <name type="scientific">Caldilineaceae bacterium SB0662_bin_9</name>
    <dbReference type="NCBI Taxonomy" id="2605258"/>
    <lineage>
        <taxon>Bacteria</taxon>
        <taxon>Bacillati</taxon>
        <taxon>Chloroflexota</taxon>
        <taxon>Caldilineae</taxon>
        <taxon>Caldilineales</taxon>
        <taxon>Caldilineaceae</taxon>
    </lineage>
</organism>
<keyword evidence="1" id="KW-0812">Transmembrane</keyword>
<comment type="caution">
    <text evidence="2">The sequence shown here is derived from an EMBL/GenBank/DDBJ whole genome shotgun (WGS) entry which is preliminary data.</text>
</comment>
<keyword evidence="1" id="KW-0472">Membrane</keyword>
<evidence type="ECO:0000256" key="1">
    <source>
        <dbReference type="SAM" id="Phobius"/>
    </source>
</evidence>
<gene>
    <name evidence="2" type="ORF">F4Y08_14125</name>
</gene>
<evidence type="ECO:0000313" key="2">
    <source>
        <dbReference type="EMBL" id="MYD91445.1"/>
    </source>
</evidence>
<feature type="transmembrane region" description="Helical" evidence="1">
    <location>
        <begin position="6"/>
        <end position="27"/>
    </location>
</feature>
<keyword evidence="1" id="KW-1133">Transmembrane helix</keyword>
<proteinExistence type="predicted"/>
<dbReference type="AlphaFoldDB" id="A0A6B1DXG4"/>
<accession>A0A6B1DXG4</accession>
<reference evidence="2" key="1">
    <citation type="submission" date="2019-09" db="EMBL/GenBank/DDBJ databases">
        <title>Characterisation of the sponge microbiome using genome-centric metagenomics.</title>
        <authorList>
            <person name="Engelberts J.P."/>
            <person name="Robbins S.J."/>
            <person name="De Goeij J.M."/>
            <person name="Aranda M."/>
            <person name="Bell S.C."/>
            <person name="Webster N.S."/>
        </authorList>
    </citation>
    <scope>NUCLEOTIDE SEQUENCE</scope>
    <source>
        <strain evidence="2">SB0662_bin_9</strain>
    </source>
</reference>
<name>A0A6B1DXG4_9CHLR</name>
<sequence>MQPGNTGILGSVLTVIGILIASVLLGCQDREPFQPGEASGSRNAGTESIGSFFQEQLASSRPADIPNNTQPLDLTTTPRQSSAKLVQWKDLIAGQEAHLVVEEALATGSRVVFTDPRAAIAVADGLKSQLEPNGWRLLEVLEGPAAIEGDPPSSFFFWFWRPNLSFQPQHLYEAGCAHIQTIPQQAGTSVHLGSGCHLARTAAVVQGGRPQPPTAQDTQAVQEGDLVISISGEWSVAIPFDSDEGCSAAAGFVCLARQDLVHEQDGSGVSLLLLEHQSASGTLNLSIRSTVAVSRRLHPQGIPLVAREVETVNGEPGYHVYLVHPEQADGTEALVSDLHFMSEQRHLVFSGTLSGDFESLANHGTMLTQTVLAVEPVPVARE</sequence>
<protein>
    <submittedName>
        <fullName evidence="2">Uncharacterized protein</fullName>
    </submittedName>
</protein>